<keyword evidence="2" id="KW-1185">Reference proteome</keyword>
<sequence>MMLSPWQSVRIRERIYQVKKQCRRLEAMKRVALNILHRSIGTHEIPPLEIVDEDPAPSFLESVRKQQQSSPETLRKKSKRPSRCKADDKLTPEEEERAKQKICSIIDSVYSETAKRMGEKPKRDMCNENARESLHQCHYRKLVSHRQSIDHRKSEGEKKKNYCNTFEDQVANDGCQASGSPARSNERSEAHVEENEMAISPTVSLGETNRNASIESTFNNLLLEHHMRPTVCEGRVNYSDTVEQAPIREKNLVSNDYGFLGAIQPLNYAGKLIAAFASNMSSNDLSMDCAPLQRKADASAVYTNASTYANNASVIMSCNENLDRARMSYYPKEVTPSRFLTALPTEFREGSDEASEKVEVSKSSVEFLGAMQTALVSKMVSLVPSDEERVSTVNWSSKQKPLLEQVSRDLPPPNYIPYRMIAVENVPVDVIAIGSSGDEVLPSKPSLKRRRKYKYVVESVLDNVPYSFRLAESDDESNERQRLDE</sequence>
<evidence type="ECO:0000256" key="1">
    <source>
        <dbReference type="SAM" id="MobiDB-lite"/>
    </source>
</evidence>
<dbReference type="WBParaSite" id="HCON_00182530-00001">
    <property type="protein sequence ID" value="HCON_00182530-00001"/>
    <property type="gene ID" value="HCON_00182530"/>
</dbReference>
<dbReference type="AlphaFoldDB" id="A0A7I4Z4G8"/>
<evidence type="ECO:0000313" key="3">
    <source>
        <dbReference type="WBParaSite" id="HCON_00182530-00001"/>
    </source>
</evidence>
<feature type="region of interest" description="Disordered" evidence="1">
    <location>
        <begin position="63"/>
        <end position="97"/>
    </location>
</feature>
<dbReference type="Proteomes" id="UP000025227">
    <property type="component" value="Unplaced"/>
</dbReference>
<evidence type="ECO:0000313" key="2">
    <source>
        <dbReference type="Proteomes" id="UP000025227"/>
    </source>
</evidence>
<name>A0A7I4Z4G8_HAECO</name>
<accession>A0A7I4Z4G8</accession>
<dbReference type="OrthoDB" id="5813957at2759"/>
<feature type="compositionally biased region" description="Basic and acidic residues" evidence="1">
    <location>
        <begin position="84"/>
        <end position="97"/>
    </location>
</feature>
<proteinExistence type="predicted"/>
<dbReference type="OMA" id="YQVKKQC"/>
<feature type="compositionally biased region" description="Basic and acidic residues" evidence="1">
    <location>
        <begin position="184"/>
        <end position="194"/>
    </location>
</feature>
<reference evidence="3" key="1">
    <citation type="submission" date="2020-12" db="UniProtKB">
        <authorList>
            <consortium name="WormBaseParasite"/>
        </authorList>
    </citation>
    <scope>IDENTIFICATION</scope>
    <source>
        <strain evidence="3">MHco3</strain>
    </source>
</reference>
<protein>
    <submittedName>
        <fullName evidence="3">INCENP_ARK-bind domain-containing protein</fullName>
    </submittedName>
</protein>
<feature type="region of interest" description="Disordered" evidence="1">
    <location>
        <begin position="173"/>
        <end position="194"/>
    </location>
</feature>
<organism evidence="2 3">
    <name type="scientific">Haemonchus contortus</name>
    <name type="common">Barber pole worm</name>
    <dbReference type="NCBI Taxonomy" id="6289"/>
    <lineage>
        <taxon>Eukaryota</taxon>
        <taxon>Metazoa</taxon>
        <taxon>Ecdysozoa</taxon>
        <taxon>Nematoda</taxon>
        <taxon>Chromadorea</taxon>
        <taxon>Rhabditida</taxon>
        <taxon>Rhabditina</taxon>
        <taxon>Rhabditomorpha</taxon>
        <taxon>Strongyloidea</taxon>
        <taxon>Trichostrongylidae</taxon>
        <taxon>Haemonchus</taxon>
    </lineage>
</organism>